<dbReference type="RefSeq" id="WP_010914149.1">
    <property type="nucleotide sequence ID" value="NC_002678.2"/>
</dbReference>
<protein>
    <submittedName>
        <fullName evidence="3">Mlr6569 protein</fullName>
    </submittedName>
</protein>
<accession>Q988W1</accession>
<evidence type="ECO:0000259" key="2">
    <source>
        <dbReference type="Pfam" id="PF08906"/>
    </source>
</evidence>
<name>Q988W1_RHILO</name>
<dbReference type="HOGENOM" id="CLU_082934_1_0_5"/>
<dbReference type="KEGG" id="mlo:mlr6569"/>
<organism evidence="3 4">
    <name type="scientific">Mesorhizobium japonicum (strain LMG 29417 / CECT 9101 / MAFF 303099)</name>
    <name type="common">Mesorhizobium loti (strain MAFF 303099)</name>
    <dbReference type="NCBI Taxonomy" id="266835"/>
    <lineage>
        <taxon>Bacteria</taxon>
        <taxon>Pseudomonadati</taxon>
        <taxon>Pseudomonadota</taxon>
        <taxon>Alphaproteobacteria</taxon>
        <taxon>Hyphomicrobiales</taxon>
        <taxon>Phyllobacteriaceae</taxon>
        <taxon>Mesorhizobium</taxon>
    </lineage>
</organism>
<dbReference type="Proteomes" id="UP000000552">
    <property type="component" value="Chromosome"/>
</dbReference>
<feature type="domain" description="T6SS immunity protein Tdi1 C-terminal" evidence="2">
    <location>
        <begin position="126"/>
        <end position="193"/>
    </location>
</feature>
<reference evidence="3 4" key="1">
    <citation type="journal article" date="2000" name="DNA Res.">
        <title>Complete genome structure of the nitrogen-fixing symbiotic bacterium Mesorhizobium loti.</title>
        <authorList>
            <person name="Kaneko T."/>
            <person name="Nakamura Y."/>
            <person name="Sato S."/>
            <person name="Asamizu E."/>
            <person name="Kato T."/>
            <person name="Sasamoto S."/>
            <person name="Watanabe A."/>
            <person name="Idesawa K."/>
            <person name="Ishikawa A."/>
            <person name="Kawashima K."/>
            <person name="Kimura T."/>
            <person name="Kishida Y."/>
            <person name="Kiyokawa C."/>
            <person name="Kohara M."/>
            <person name="Matsumoto M."/>
            <person name="Matsuno A."/>
            <person name="Mochizuki Y."/>
            <person name="Nakayama S."/>
            <person name="Nakazaki N."/>
            <person name="Shimpo S."/>
            <person name="Sugimoto M."/>
            <person name="Takeuchi C."/>
            <person name="Yamada M."/>
            <person name="Tabata S."/>
        </authorList>
    </citation>
    <scope>NUCLEOTIDE SEQUENCE [LARGE SCALE GENOMIC DNA]</scope>
    <source>
        <strain evidence="4">LMG 29417 / CECT 9101 / MAFF 303099</strain>
    </source>
</reference>
<evidence type="ECO:0000313" key="3">
    <source>
        <dbReference type="EMBL" id="BAB52836.1"/>
    </source>
</evidence>
<evidence type="ECO:0000313" key="4">
    <source>
        <dbReference type="Proteomes" id="UP000000552"/>
    </source>
</evidence>
<proteinExistence type="predicted"/>
<evidence type="ECO:0000259" key="1">
    <source>
        <dbReference type="Pfam" id="PF08887"/>
    </source>
</evidence>
<dbReference type="Pfam" id="PF08887">
    <property type="entry name" value="GAD-like"/>
    <property type="match status" value="1"/>
</dbReference>
<dbReference type="SMR" id="Q988W1"/>
<sequence length="200" mass="21804">MASVSGHSGPKQPLEAFNARFGSPAPVGLASSEILEPLPPGFPDALGEYWGQRGFGAYGDQLIWTQPPGSFDDVIEEWIGTGAKDSVLLVRFSFGDFVVWARGRTFFVNVHRGYAEELPADVGFLFDEMLCDDAFLDNFVRRPLHAECRRRLGGLSAGDCFAFVPALALGGTESPESVQKVRMREHLAFLAQVNGPVNIL</sequence>
<dbReference type="Pfam" id="PF08906">
    <property type="entry name" value="T6SS_Tdi1_C"/>
    <property type="match status" value="1"/>
</dbReference>
<dbReference type="InterPro" id="IPR015002">
    <property type="entry name" value="T6SS_Tdi1_C"/>
</dbReference>
<dbReference type="AlphaFoldDB" id="Q988W1"/>
<feature type="domain" description="GAD-related" evidence="1">
    <location>
        <begin position="16"/>
        <end position="108"/>
    </location>
</feature>
<dbReference type="EMBL" id="BA000012">
    <property type="protein sequence ID" value="BAB52836.1"/>
    <property type="molecule type" value="Genomic_DNA"/>
</dbReference>
<dbReference type="eggNOG" id="COG5620">
    <property type="taxonomic scope" value="Bacteria"/>
</dbReference>
<gene>
    <name evidence="3" type="ordered locus">mlr6569</name>
</gene>
<dbReference type="InterPro" id="IPR014983">
    <property type="entry name" value="GAD-rel"/>
</dbReference>